<organism evidence="4 5">
    <name type="scientific">Paraconexibacter algicola</name>
    <dbReference type="NCBI Taxonomy" id="2133960"/>
    <lineage>
        <taxon>Bacteria</taxon>
        <taxon>Bacillati</taxon>
        <taxon>Actinomycetota</taxon>
        <taxon>Thermoleophilia</taxon>
        <taxon>Solirubrobacterales</taxon>
        <taxon>Paraconexibacteraceae</taxon>
        <taxon>Paraconexibacter</taxon>
    </lineage>
</organism>
<dbReference type="SMART" id="SM00903">
    <property type="entry name" value="Flavin_Reduct"/>
    <property type="match status" value="1"/>
</dbReference>
<dbReference type="EMBL" id="PYYB01000001">
    <property type="protein sequence ID" value="PTL60679.1"/>
    <property type="molecule type" value="Genomic_DNA"/>
</dbReference>
<dbReference type="Pfam" id="PF01613">
    <property type="entry name" value="Flavin_Reduct"/>
    <property type="match status" value="1"/>
</dbReference>
<proteinExistence type="inferred from homology"/>
<evidence type="ECO:0000259" key="3">
    <source>
        <dbReference type="SMART" id="SM00903"/>
    </source>
</evidence>
<protein>
    <recommendedName>
        <fullName evidence="3">Flavin reductase like domain-containing protein</fullName>
    </recommendedName>
</protein>
<evidence type="ECO:0000313" key="4">
    <source>
        <dbReference type="EMBL" id="PTL60679.1"/>
    </source>
</evidence>
<sequence length="243" mass="25988">MTRPTWAGLSVGVAWRPPTIADAGEARARLRPSVTTAGALRASTEVPMRRHRSPVRQLRQWPNGQRAGTAGRCAARAARRLPFMAVTPDPTSYREAIGRFATGVAVVTCDGPQGPSGLTTNAVSSLSLDPLLLLVCFDNTSRTLEAVRGAGRFAVNVLAAHQADLASVFASKREQHEKFAEVTHRVEHGLPVLDDAIAWFACELHDLLPGGDHTIGLGRVTAVHHEPQAAPLLWFGGGYRAIG</sequence>
<comment type="similarity">
    <text evidence="1">Belongs to the non-flavoprotein flavin reductase family.</text>
</comment>
<feature type="domain" description="Flavin reductase like" evidence="3">
    <location>
        <begin position="97"/>
        <end position="241"/>
    </location>
</feature>
<dbReference type="Gene3D" id="2.30.110.10">
    <property type="entry name" value="Electron Transport, Fmn-binding Protein, Chain A"/>
    <property type="match status" value="1"/>
</dbReference>
<dbReference type="SUPFAM" id="SSF50475">
    <property type="entry name" value="FMN-binding split barrel"/>
    <property type="match status" value="1"/>
</dbReference>
<dbReference type="Proteomes" id="UP000240739">
    <property type="component" value="Unassembled WGS sequence"/>
</dbReference>
<reference evidence="4 5" key="1">
    <citation type="submission" date="2018-03" db="EMBL/GenBank/DDBJ databases">
        <title>Aquarubrobacter algicola gen. nov., sp. nov., a novel actinobacterium isolated from shallow eutrophic lake during the end of cyanobacterial harmful algal blooms.</title>
        <authorList>
            <person name="Chun S.J."/>
        </authorList>
    </citation>
    <scope>NUCLEOTIDE SEQUENCE [LARGE SCALE GENOMIC DNA]</scope>
    <source>
        <strain evidence="4 5">Seoho-28</strain>
    </source>
</reference>
<evidence type="ECO:0000313" key="5">
    <source>
        <dbReference type="Proteomes" id="UP000240739"/>
    </source>
</evidence>
<dbReference type="InterPro" id="IPR002563">
    <property type="entry name" value="Flavin_Rdtase-like_dom"/>
</dbReference>
<evidence type="ECO:0000256" key="2">
    <source>
        <dbReference type="ARBA" id="ARBA00023002"/>
    </source>
</evidence>
<evidence type="ECO:0000256" key="1">
    <source>
        <dbReference type="ARBA" id="ARBA00008898"/>
    </source>
</evidence>
<accession>A0A2T4UN71</accession>
<gene>
    <name evidence="4" type="ORF">C7Y72_02585</name>
</gene>
<dbReference type="GO" id="GO:0010181">
    <property type="term" value="F:FMN binding"/>
    <property type="evidence" value="ECO:0007669"/>
    <property type="project" value="InterPro"/>
</dbReference>
<dbReference type="PANTHER" id="PTHR30466:SF11">
    <property type="entry name" value="FLAVIN-DEPENDENT MONOOXYGENASE, REDUCTASE SUBUNIT HSAB"/>
    <property type="match status" value="1"/>
</dbReference>
<name>A0A2T4UN71_9ACTN</name>
<dbReference type="GO" id="GO:0042602">
    <property type="term" value="F:riboflavin reductase (NADPH) activity"/>
    <property type="evidence" value="ECO:0007669"/>
    <property type="project" value="TreeGrafter"/>
</dbReference>
<dbReference type="InterPro" id="IPR012349">
    <property type="entry name" value="Split_barrel_FMN-bd"/>
</dbReference>
<dbReference type="InterPro" id="IPR050268">
    <property type="entry name" value="NADH-dep_flavin_reductase"/>
</dbReference>
<comment type="caution">
    <text evidence="4">The sequence shown here is derived from an EMBL/GenBank/DDBJ whole genome shotgun (WGS) entry which is preliminary data.</text>
</comment>
<keyword evidence="2" id="KW-0560">Oxidoreductase</keyword>
<dbReference type="AlphaFoldDB" id="A0A2T4UN71"/>
<keyword evidence="5" id="KW-1185">Reference proteome</keyword>
<dbReference type="PANTHER" id="PTHR30466">
    <property type="entry name" value="FLAVIN REDUCTASE"/>
    <property type="match status" value="1"/>
</dbReference>